<reference evidence="1" key="1">
    <citation type="submission" date="2022-01" db="EMBL/GenBank/DDBJ databases">
        <authorList>
            <person name="Lagorce A."/>
        </authorList>
    </citation>
    <scope>NUCLEOTIDE SEQUENCE</scope>
    <source>
        <strain evidence="1">Th15_F1_A12</strain>
    </source>
</reference>
<sequence length="78" mass="8458">MSGIPATFLQSLKFPKAKSPYMLETTESTKAMKTTLVSAIECSDLTLHAKSTHTNVINETTLGIINILSRKSVVSAFI</sequence>
<gene>
    <name evidence="1" type="ORF">THF1A12_50322</name>
</gene>
<proteinExistence type="predicted"/>
<protein>
    <submittedName>
        <fullName evidence="1">Uncharacterized protein</fullName>
    </submittedName>
</protein>
<dbReference type="EMBL" id="CAKMUD010000105">
    <property type="protein sequence ID" value="CAH1601908.1"/>
    <property type="molecule type" value="Genomic_DNA"/>
</dbReference>
<name>A0AAU9QTY3_9VIBR</name>
<dbReference type="Proteomes" id="UP001295462">
    <property type="component" value="Unassembled WGS sequence"/>
</dbReference>
<evidence type="ECO:0000313" key="2">
    <source>
        <dbReference type="Proteomes" id="UP001295462"/>
    </source>
</evidence>
<organism evidence="1 2">
    <name type="scientific">Vibrio jasicida</name>
    <dbReference type="NCBI Taxonomy" id="766224"/>
    <lineage>
        <taxon>Bacteria</taxon>
        <taxon>Pseudomonadati</taxon>
        <taxon>Pseudomonadota</taxon>
        <taxon>Gammaproteobacteria</taxon>
        <taxon>Vibrionales</taxon>
        <taxon>Vibrionaceae</taxon>
        <taxon>Vibrio</taxon>
    </lineage>
</organism>
<dbReference type="AlphaFoldDB" id="A0AAU9QTY3"/>
<comment type="caution">
    <text evidence="1">The sequence shown here is derived from an EMBL/GenBank/DDBJ whole genome shotgun (WGS) entry which is preliminary data.</text>
</comment>
<accession>A0AAU9QTY3</accession>
<evidence type="ECO:0000313" key="1">
    <source>
        <dbReference type="EMBL" id="CAH1601908.1"/>
    </source>
</evidence>